<keyword evidence="1" id="KW-0732">Signal</keyword>
<dbReference type="PANTHER" id="PTHR33361:SF2">
    <property type="entry name" value="DUF885 DOMAIN-CONTAINING PROTEIN"/>
    <property type="match status" value="1"/>
</dbReference>
<dbReference type="Proteomes" id="UP000619118">
    <property type="component" value="Unassembled WGS sequence"/>
</dbReference>
<dbReference type="PANTHER" id="PTHR33361">
    <property type="entry name" value="GLR0591 PROTEIN"/>
    <property type="match status" value="1"/>
</dbReference>
<evidence type="ECO:0000313" key="3">
    <source>
        <dbReference type="Proteomes" id="UP000619118"/>
    </source>
</evidence>
<evidence type="ECO:0008006" key="4">
    <source>
        <dbReference type="Google" id="ProtNLM"/>
    </source>
</evidence>
<organism evidence="2 3">
    <name type="scientific">Shewanella litoralis</name>
    <dbReference type="NCBI Taxonomy" id="2282700"/>
    <lineage>
        <taxon>Bacteria</taxon>
        <taxon>Pseudomonadati</taxon>
        <taxon>Pseudomonadota</taxon>
        <taxon>Gammaproteobacteria</taxon>
        <taxon>Alteromonadales</taxon>
        <taxon>Shewanellaceae</taxon>
        <taxon>Shewanella</taxon>
    </lineage>
</organism>
<name>A0ABQ2RKD9_9GAMM</name>
<gene>
    <name evidence="2" type="ORF">GCM10009411_32270</name>
</gene>
<dbReference type="InterPro" id="IPR010281">
    <property type="entry name" value="DUF885"/>
</dbReference>
<protein>
    <recommendedName>
        <fullName evidence="4">DUF885 domain-containing protein</fullName>
    </recommendedName>
</protein>
<evidence type="ECO:0000256" key="1">
    <source>
        <dbReference type="SAM" id="SignalP"/>
    </source>
</evidence>
<dbReference type="EMBL" id="BMQX01000028">
    <property type="protein sequence ID" value="GGQ30088.1"/>
    <property type="molecule type" value="Genomic_DNA"/>
</dbReference>
<feature type="chain" id="PRO_5047324085" description="DUF885 domain-containing protein" evidence="1">
    <location>
        <begin position="25"/>
        <end position="586"/>
    </location>
</feature>
<keyword evidence="3" id="KW-1185">Reference proteome</keyword>
<dbReference type="RefSeq" id="WP_160056803.1">
    <property type="nucleotide sequence ID" value="NZ_BMQX01000028.1"/>
</dbReference>
<feature type="signal peptide" evidence="1">
    <location>
        <begin position="1"/>
        <end position="24"/>
    </location>
</feature>
<evidence type="ECO:0000313" key="2">
    <source>
        <dbReference type="EMBL" id="GGQ30088.1"/>
    </source>
</evidence>
<dbReference type="Pfam" id="PF05960">
    <property type="entry name" value="DUF885"/>
    <property type="match status" value="1"/>
</dbReference>
<sequence length="586" mass="65260">MPSKMLTSVLPLLAIMPLTSSADASWVDISNQYTNKQIQITSQFQPEMASSIGITEADSLCSSITKAQQDKYIETLKNSKKKLLKALETETLLPVRQDLNIIIDNIDQTILSGQLDDKYMLPWVDVPLIIFKGVSALLDEQMPDARKQAAMTRLACYVGKEGQTALTEQAKTLFEKALSNKSLLGPTKEEVEQALARTDTLLQGLQQLFDKNEFSQASDNLTLLQKQLTEYRQWAEKTVIPHARTDYKLPSEIYALNLKRVGIDIDPNLLIERAKASYMITKANMQALAPLVAAKFDMPSSDYRDVIRALKEQSLSNDKIENHYREINTKLEGIISDKAVVDLPKRNMIMRLASDAEAAGSPAPHMLPPPFIGNTGEQGQFVLTTGNPALSGDAAYDDFNFDAVAYTLSAHEGRPGHELQFAVMLEQGVSLARVYYAFNSVNVEGWALYAEAEMLPYLPIEGQLIALQHRLLRNARAMLDPMLNLGLTTKEQAYNLLSNDVVFSKAAVKQEVDRYTMRMPGQAGSYFYGLSRLLEIRADVELALGDKFDRLAFNNFVLEQGLIPPSLMAEAVKQHFLMPKPVATSK</sequence>
<comment type="caution">
    <text evidence="2">The sequence shown here is derived from an EMBL/GenBank/DDBJ whole genome shotgun (WGS) entry which is preliminary data.</text>
</comment>
<reference evidence="3" key="1">
    <citation type="journal article" date="2019" name="Int. J. Syst. Evol. Microbiol.">
        <title>The Global Catalogue of Microorganisms (GCM) 10K type strain sequencing project: providing services to taxonomists for standard genome sequencing and annotation.</title>
        <authorList>
            <consortium name="The Broad Institute Genomics Platform"/>
            <consortium name="The Broad Institute Genome Sequencing Center for Infectious Disease"/>
            <person name="Wu L."/>
            <person name="Ma J."/>
        </authorList>
    </citation>
    <scope>NUCLEOTIDE SEQUENCE [LARGE SCALE GENOMIC DNA]</scope>
    <source>
        <strain evidence="3">JCM 32306</strain>
    </source>
</reference>
<proteinExistence type="predicted"/>
<accession>A0ABQ2RKD9</accession>